<reference evidence="2" key="1">
    <citation type="submission" date="2016-10" db="EMBL/GenBank/DDBJ databases">
        <authorList>
            <person name="Benchimol M."/>
            <person name="Almeida L.G."/>
            <person name="Vasconcelos A.T."/>
            <person name="Perreira-Neves A."/>
            <person name="Rosa I.A."/>
            <person name="Tasca T."/>
            <person name="Bogo M.R."/>
            <person name="de Souza W."/>
        </authorList>
    </citation>
    <scope>NUCLEOTIDE SEQUENCE [LARGE SCALE GENOMIC DNA]</scope>
    <source>
        <strain evidence="2">K</strain>
    </source>
</reference>
<name>A0A1J4KY52_9EUKA</name>
<dbReference type="EMBL" id="MLAK01000184">
    <property type="protein sequence ID" value="OHT15816.1"/>
    <property type="molecule type" value="Genomic_DNA"/>
</dbReference>
<feature type="transmembrane region" description="Helical" evidence="1">
    <location>
        <begin position="515"/>
        <end position="538"/>
    </location>
</feature>
<dbReference type="AlphaFoldDB" id="A0A1J4KY52"/>
<sequence length="580" mass="64553">MSLWIFFFWCKYSISILFSSNLSVIHINSLISPPDHLFTIPSFKSSVSFSIRSSKFAKYRMPILYTHELFSLHINSCLFLKSIVADSPIVIERCSNKLPDLCNINANGNSNYYIDAKNIYGVYSITIESCTFSNIRKERSSYNPPAIDGGALRIVGESPSVRILNSQFIRCSVTHSGKTKGGATFIHLLEKGSIEYNYVTALECTSNSNSDCEAGAFYFNNAELNLHDLNVTRCKASFFSGMSIDYSNISLKFSYFHECSGDTCCQITHSTTGFDRVTFSFIDLPRDNSAIVVIYDPIGKSNISNMCVYDTSQRFINVQNLYAIYYASRTSTPVNTELFINHVNLPLNCDISKMFGSQNVNPRMLIIGDTQKNSEDKCYRHEFTYVPGTQPPTPSNIFTQSSVFSKSNPFTQSDPFTSSNHFTPSGVFSSSSAFTPSSVFSPSSKFSSSIPFTQSDYLTKITTDSLTSSSQSIFSSFQETVSDFDISTDDSISSLFTPSNNPNDKPMIGAISLDILIGIIVAAILLVIILIFIIICCCKKDRIAFLPSNSESELDYEMHQQIGKVLNILETDDILAPEQI</sequence>
<protein>
    <submittedName>
        <fullName evidence="2">Uncharacterized protein</fullName>
    </submittedName>
</protein>
<keyword evidence="3" id="KW-1185">Reference proteome</keyword>
<comment type="caution">
    <text evidence="2">The sequence shown here is derived from an EMBL/GenBank/DDBJ whole genome shotgun (WGS) entry which is preliminary data.</text>
</comment>
<keyword evidence="1" id="KW-0472">Membrane</keyword>
<dbReference type="RefSeq" id="XP_068368952.1">
    <property type="nucleotide sequence ID" value="XM_068514237.1"/>
</dbReference>
<accession>A0A1J4KY52</accession>
<organism evidence="2 3">
    <name type="scientific">Tritrichomonas foetus</name>
    <dbReference type="NCBI Taxonomy" id="1144522"/>
    <lineage>
        <taxon>Eukaryota</taxon>
        <taxon>Metamonada</taxon>
        <taxon>Parabasalia</taxon>
        <taxon>Tritrichomonadida</taxon>
        <taxon>Tritrichomonadidae</taxon>
        <taxon>Tritrichomonas</taxon>
    </lineage>
</organism>
<evidence type="ECO:0000313" key="2">
    <source>
        <dbReference type="EMBL" id="OHT15816.1"/>
    </source>
</evidence>
<evidence type="ECO:0000313" key="3">
    <source>
        <dbReference type="Proteomes" id="UP000179807"/>
    </source>
</evidence>
<dbReference type="Proteomes" id="UP000179807">
    <property type="component" value="Unassembled WGS sequence"/>
</dbReference>
<evidence type="ECO:0000256" key="1">
    <source>
        <dbReference type="SAM" id="Phobius"/>
    </source>
</evidence>
<dbReference type="VEuPathDB" id="TrichDB:TRFO_42281"/>
<proteinExistence type="predicted"/>
<keyword evidence="1" id="KW-0812">Transmembrane</keyword>
<gene>
    <name evidence="2" type="ORF">TRFO_42281</name>
</gene>
<keyword evidence="1" id="KW-1133">Transmembrane helix</keyword>
<dbReference type="GeneID" id="94848941"/>